<evidence type="ECO:0000256" key="1">
    <source>
        <dbReference type="SAM" id="MobiDB-lite"/>
    </source>
</evidence>
<protein>
    <submittedName>
        <fullName evidence="2">Pilus assembly protein FimV</fullName>
    </submittedName>
</protein>
<gene>
    <name evidence="2" type="ORF">SAMN05660330_01125</name>
</gene>
<keyword evidence="3" id="KW-1185">Reference proteome</keyword>
<reference evidence="2 3" key="1">
    <citation type="submission" date="2016-10" db="EMBL/GenBank/DDBJ databases">
        <authorList>
            <person name="de Groot N.N."/>
        </authorList>
    </citation>
    <scope>NUCLEOTIDE SEQUENCE [LARGE SCALE GENOMIC DNA]</scope>
    <source>
        <strain evidence="2 3">DSM 12130</strain>
    </source>
</reference>
<dbReference type="AlphaFoldDB" id="A0A1H0MNK7"/>
<feature type="region of interest" description="Disordered" evidence="1">
    <location>
        <begin position="292"/>
        <end position="319"/>
    </location>
</feature>
<evidence type="ECO:0000313" key="3">
    <source>
        <dbReference type="Proteomes" id="UP000199073"/>
    </source>
</evidence>
<dbReference type="STRING" id="91360.SAMN05660330_01125"/>
<organism evidence="2 3">
    <name type="scientific">Desulforhopalus singaporensis</name>
    <dbReference type="NCBI Taxonomy" id="91360"/>
    <lineage>
        <taxon>Bacteria</taxon>
        <taxon>Pseudomonadati</taxon>
        <taxon>Thermodesulfobacteriota</taxon>
        <taxon>Desulfobulbia</taxon>
        <taxon>Desulfobulbales</taxon>
        <taxon>Desulfocapsaceae</taxon>
        <taxon>Desulforhopalus</taxon>
    </lineage>
</organism>
<proteinExistence type="predicted"/>
<dbReference type="Proteomes" id="UP000199073">
    <property type="component" value="Unassembled WGS sequence"/>
</dbReference>
<feature type="region of interest" description="Disordered" evidence="1">
    <location>
        <begin position="154"/>
        <end position="173"/>
    </location>
</feature>
<evidence type="ECO:0000313" key="2">
    <source>
        <dbReference type="EMBL" id="SDO82039.1"/>
    </source>
</evidence>
<accession>A0A1H0MNK7</accession>
<sequence>MVEQQTGNQYDDDLTIDTEEYDDSYYSGSENLFDYVADEDLPITRLKSLVLSIDWEITDDILLEFNEELIGLKEYWADSRINLIYLQALEKISKYIYTKKADAHPSAIKLLLTLYQNLEKIVLETSWSDEQKKELLYEDVRRFEQLKAHIKNEAMKESNGSARDRGGNEDRKRTAKKQLLKLKSIVLGIDWEITDEDLSGLRHEVQRLDGELGQSRPKKILLQGIGSLGAYIDQKKSNAHPEAFKVLHIFYSALEAMVVGNLSLEEEKEILFPAVTKFNAFKTVLEEAAASAKSDQTKVDGGEDSGTAPEYQNEDDEDGEIRPAFADIPEDEIHGFQAQEEAESLGFASPDDVVSHVGTFFADEDLQEDMLPETAGKEGAVLPEGDAGLERGFDVPRDVALQGVDVESDADDELDEPALPELDGDYAPALCDEEGDVTSDWAFADDSSGEEVSGDEVDGTVERFFSDEGEKQQNAPDEDGVGPDNAIVFTLVDQDVDYRSELRLGVGEMVQNQSSAEVARINSVIERLEKIWSESAVEKTFLELHTVLLDHIKKFQANADPDVFELLQSVNMSLDSAALVSVQKKHELLYSSIKNVLKWQQKFVEERVL</sequence>
<feature type="compositionally biased region" description="Basic and acidic residues" evidence="1">
    <location>
        <begin position="154"/>
        <end position="172"/>
    </location>
</feature>
<name>A0A1H0MNK7_9BACT</name>
<dbReference type="EMBL" id="FNJI01000006">
    <property type="protein sequence ID" value="SDO82039.1"/>
    <property type="molecule type" value="Genomic_DNA"/>
</dbReference>